<dbReference type="AlphaFoldDB" id="A0A086SUR5"/>
<feature type="compositionally biased region" description="Basic and acidic residues" evidence="1">
    <location>
        <begin position="379"/>
        <end position="395"/>
    </location>
</feature>
<gene>
    <name evidence="3" type="ORF">ACRE_084450</name>
</gene>
<keyword evidence="2" id="KW-0472">Membrane</keyword>
<proteinExistence type="predicted"/>
<dbReference type="Proteomes" id="UP000029964">
    <property type="component" value="Unassembled WGS sequence"/>
</dbReference>
<dbReference type="EMBL" id="JPKY01000162">
    <property type="protein sequence ID" value="KFH40847.1"/>
    <property type="molecule type" value="Genomic_DNA"/>
</dbReference>
<evidence type="ECO:0000256" key="1">
    <source>
        <dbReference type="SAM" id="MobiDB-lite"/>
    </source>
</evidence>
<feature type="compositionally biased region" description="Polar residues" evidence="1">
    <location>
        <begin position="120"/>
        <end position="129"/>
    </location>
</feature>
<feature type="compositionally biased region" description="Polar residues" evidence="1">
    <location>
        <begin position="253"/>
        <end position="283"/>
    </location>
</feature>
<evidence type="ECO:0000313" key="4">
    <source>
        <dbReference type="Proteomes" id="UP000029964"/>
    </source>
</evidence>
<feature type="compositionally biased region" description="Basic and acidic residues" evidence="1">
    <location>
        <begin position="226"/>
        <end position="242"/>
    </location>
</feature>
<organism evidence="3 4">
    <name type="scientific">Hapsidospora chrysogenum (strain ATCC 11550 / CBS 779.69 / DSM 880 / IAM 14645 / JCM 23072 / IMI 49137)</name>
    <name type="common">Acremonium chrysogenum</name>
    <dbReference type="NCBI Taxonomy" id="857340"/>
    <lineage>
        <taxon>Eukaryota</taxon>
        <taxon>Fungi</taxon>
        <taxon>Dikarya</taxon>
        <taxon>Ascomycota</taxon>
        <taxon>Pezizomycotina</taxon>
        <taxon>Sordariomycetes</taxon>
        <taxon>Hypocreomycetidae</taxon>
        <taxon>Hypocreales</taxon>
        <taxon>Bionectriaceae</taxon>
        <taxon>Hapsidospora</taxon>
    </lineage>
</organism>
<name>A0A086SUR5_HAPC1</name>
<accession>A0A086SUR5</accession>
<feature type="compositionally biased region" description="Basic and acidic residues" evidence="1">
    <location>
        <begin position="296"/>
        <end position="320"/>
    </location>
</feature>
<protein>
    <submittedName>
        <fullName evidence="3">Uncharacterized protein</fullName>
    </submittedName>
</protein>
<dbReference type="STRING" id="857340.A0A086SUR5"/>
<dbReference type="HOGENOM" id="CLU_038401_0_0_1"/>
<reference evidence="4" key="1">
    <citation type="journal article" date="2014" name="Genome Announc.">
        <title>Genome sequence and annotation of Acremonium chrysogenum, producer of the beta-lactam antibiotic cephalosporin C.</title>
        <authorList>
            <person name="Terfehr D."/>
            <person name="Dahlmann T.A."/>
            <person name="Specht T."/>
            <person name="Zadra I."/>
            <person name="Kuernsteiner H."/>
            <person name="Kueck U."/>
        </authorList>
    </citation>
    <scope>NUCLEOTIDE SEQUENCE [LARGE SCALE GENOMIC DNA]</scope>
    <source>
        <strain evidence="4">ATCC 11550 / CBS 779.69 / DSM 880 / IAM 14645 / JCM 23072 / IMI 49137</strain>
    </source>
</reference>
<comment type="caution">
    <text evidence="3">The sequence shown here is derived from an EMBL/GenBank/DDBJ whole genome shotgun (WGS) entry which is preliminary data.</text>
</comment>
<feature type="compositionally biased region" description="Low complexity" evidence="1">
    <location>
        <begin position="356"/>
        <end position="369"/>
    </location>
</feature>
<keyword evidence="2" id="KW-0812">Transmembrane</keyword>
<dbReference type="OrthoDB" id="5393404at2759"/>
<feature type="transmembrane region" description="Helical" evidence="2">
    <location>
        <begin position="68"/>
        <end position="90"/>
    </location>
</feature>
<evidence type="ECO:0000256" key="2">
    <source>
        <dbReference type="SAM" id="Phobius"/>
    </source>
</evidence>
<feature type="compositionally biased region" description="Basic and acidic residues" evidence="1">
    <location>
        <begin position="139"/>
        <end position="152"/>
    </location>
</feature>
<feature type="compositionally biased region" description="Low complexity" evidence="1">
    <location>
        <begin position="321"/>
        <end position="335"/>
    </location>
</feature>
<keyword evidence="2" id="KW-1133">Transmembrane helix</keyword>
<feature type="region of interest" description="Disordered" evidence="1">
    <location>
        <begin position="115"/>
        <end position="412"/>
    </location>
</feature>
<sequence length="412" mass="45394">MAPTIKDSVWSLISATPAHINPDNLGSADGPLAEADTINSRFTLARRDDSSNPEPGNGVIDPHDISNVGFFILFALIGVAFVCTGIWFFFFAKNGGFYFKEGDWEDYKSTVLRRKGPNGTLLSGATESTKLGGGSVYRDVADNDNDAHDDGRTVVTESTALSGITAGPSDIGARDKRRKKQEMRERDRERRRKERAAGEEQQQQHSSRRNKGRHVGEAGVEDEDAERAAKEELRNYRHEKPARVGGLNKESEGSTWDGSTNPTASTASSDLLSNRQSTPTNSPAKAGIRKVYSTADRIEAERVRKDARRRREELQQRVEKTTAPTSAASPGSPSRTARRDFSFQRSVVGSESALTESLLEGGSSAAGSSDLGTKSYHHPRPELRAQRQREREERRARRGGYRRGKGEDDDEL</sequence>
<keyword evidence="4" id="KW-1185">Reference proteome</keyword>
<feature type="compositionally biased region" description="Polar residues" evidence="1">
    <location>
        <begin position="343"/>
        <end position="355"/>
    </location>
</feature>
<evidence type="ECO:0000313" key="3">
    <source>
        <dbReference type="EMBL" id="KFH40847.1"/>
    </source>
</evidence>